<dbReference type="AlphaFoldDB" id="A0A445DF97"/>
<feature type="compositionally biased region" description="Pro residues" evidence="1">
    <location>
        <begin position="1"/>
        <end position="13"/>
    </location>
</feature>
<keyword evidence="3" id="KW-1185">Reference proteome</keyword>
<dbReference type="EMBL" id="SDMP01000004">
    <property type="protein sequence ID" value="RYR61851.1"/>
    <property type="molecule type" value="Genomic_DNA"/>
</dbReference>
<name>A0A445DF97_ARAHY</name>
<dbReference type="Proteomes" id="UP000289738">
    <property type="component" value="Chromosome A04"/>
</dbReference>
<organism evidence="2 3">
    <name type="scientific">Arachis hypogaea</name>
    <name type="common">Peanut</name>
    <dbReference type="NCBI Taxonomy" id="3818"/>
    <lineage>
        <taxon>Eukaryota</taxon>
        <taxon>Viridiplantae</taxon>
        <taxon>Streptophyta</taxon>
        <taxon>Embryophyta</taxon>
        <taxon>Tracheophyta</taxon>
        <taxon>Spermatophyta</taxon>
        <taxon>Magnoliopsida</taxon>
        <taxon>eudicotyledons</taxon>
        <taxon>Gunneridae</taxon>
        <taxon>Pentapetalae</taxon>
        <taxon>rosids</taxon>
        <taxon>fabids</taxon>
        <taxon>Fabales</taxon>
        <taxon>Fabaceae</taxon>
        <taxon>Papilionoideae</taxon>
        <taxon>50 kb inversion clade</taxon>
        <taxon>dalbergioids sensu lato</taxon>
        <taxon>Dalbergieae</taxon>
        <taxon>Pterocarpus clade</taxon>
        <taxon>Arachis</taxon>
    </lineage>
</organism>
<protein>
    <submittedName>
        <fullName evidence="2">Uncharacterized protein</fullName>
    </submittedName>
</protein>
<evidence type="ECO:0000256" key="1">
    <source>
        <dbReference type="SAM" id="MobiDB-lite"/>
    </source>
</evidence>
<feature type="compositionally biased region" description="Low complexity" evidence="1">
    <location>
        <begin position="26"/>
        <end position="42"/>
    </location>
</feature>
<sequence>MGPLPPPPPPISTPHPLCNSSLLVNSETPGSSSTSPLSETASVPNSVTKERLVPDGKTSWLPFHLGSQKITEIIKKQYDKLYKKFGDVPLPTKKLWFKEWKGHFLIDDDDDEFFRRAFKYRTSKRFSQMMSDIREDVDRIHEWLISTYKKVLERNQNFVPDLREQIYNLNEELFQRVTQQTNEHISKLLDTCLAPLEKTQKKLEKLERAIGKGKKEKLKQKRWNETYVSYYEKVRASSNSSAVPLPPPPPPPSMSSDEDYDDDEDEDDTEDYS</sequence>
<feature type="compositionally biased region" description="Pro residues" evidence="1">
    <location>
        <begin position="244"/>
        <end position="253"/>
    </location>
</feature>
<feature type="compositionally biased region" description="Acidic residues" evidence="1">
    <location>
        <begin position="256"/>
        <end position="273"/>
    </location>
</feature>
<reference evidence="2 3" key="1">
    <citation type="submission" date="2019-01" db="EMBL/GenBank/DDBJ databases">
        <title>Sequencing of cultivated peanut Arachis hypogaea provides insights into genome evolution and oil improvement.</title>
        <authorList>
            <person name="Chen X."/>
        </authorList>
    </citation>
    <scope>NUCLEOTIDE SEQUENCE [LARGE SCALE GENOMIC DNA]</scope>
    <source>
        <strain evidence="3">cv. Fuhuasheng</strain>
        <tissue evidence="2">Leaves</tissue>
    </source>
</reference>
<proteinExistence type="predicted"/>
<gene>
    <name evidence="2" type="ORF">Ahy_A04g019084</name>
</gene>
<evidence type="ECO:0000313" key="2">
    <source>
        <dbReference type="EMBL" id="RYR61851.1"/>
    </source>
</evidence>
<comment type="caution">
    <text evidence="2">The sequence shown here is derived from an EMBL/GenBank/DDBJ whole genome shotgun (WGS) entry which is preliminary data.</text>
</comment>
<feature type="region of interest" description="Disordered" evidence="1">
    <location>
        <begin position="1"/>
        <end position="47"/>
    </location>
</feature>
<evidence type="ECO:0000313" key="3">
    <source>
        <dbReference type="Proteomes" id="UP000289738"/>
    </source>
</evidence>
<accession>A0A445DF97</accession>
<feature type="region of interest" description="Disordered" evidence="1">
    <location>
        <begin position="236"/>
        <end position="273"/>
    </location>
</feature>